<evidence type="ECO:0000313" key="1">
    <source>
        <dbReference type="EMBL" id="GAH05488.1"/>
    </source>
</evidence>
<reference evidence="1" key="1">
    <citation type="journal article" date="2014" name="Front. Microbiol.">
        <title>High frequency of phylogenetically diverse reductive dehalogenase-homologous genes in deep subseafloor sedimentary metagenomes.</title>
        <authorList>
            <person name="Kawai M."/>
            <person name="Futagami T."/>
            <person name="Toyoda A."/>
            <person name="Takaki Y."/>
            <person name="Nishi S."/>
            <person name="Hori S."/>
            <person name="Arai W."/>
            <person name="Tsubouchi T."/>
            <person name="Morono Y."/>
            <person name="Uchiyama I."/>
            <person name="Ito T."/>
            <person name="Fujiyama A."/>
            <person name="Inagaki F."/>
            <person name="Takami H."/>
        </authorList>
    </citation>
    <scope>NUCLEOTIDE SEQUENCE</scope>
    <source>
        <strain evidence="1">Expedition CK06-06</strain>
    </source>
</reference>
<dbReference type="AntiFam" id="ANF00016">
    <property type="entry name" value="tRNA translation"/>
</dbReference>
<accession>X1EA08</accession>
<protein>
    <submittedName>
        <fullName evidence="1">Uncharacterized protein</fullName>
    </submittedName>
</protein>
<organism evidence="1">
    <name type="scientific">marine sediment metagenome</name>
    <dbReference type="NCBI Taxonomy" id="412755"/>
    <lineage>
        <taxon>unclassified sequences</taxon>
        <taxon>metagenomes</taxon>
        <taxon>ecological metagenomes</taxon>
    </lineage>
</organism>
<name>X1EA08_9ZZZZ</name>
<comment type="caution">
    <text evidence="1">The sequence shown here is derived from an EMBL/GenBank/DDBJ whole genome shotgun (WGS) entry which is preliminary data.</text>
</comment>
<dbReference type="AlphaFoldDB" id="X1EA08"/>
<dbReference type="EMBL" id="BART01037051">
    <property type="protein sequence ID" value="GAH05488.1"/>
    <property type="molecule type" value="Genomic_DNA"/>
</dbReference>
<gene>
    <name evidence="1" type="ORF">S01H4_62182</name>
</gene>
<feature type="non-terminal residue" evidence="1">
    <location>
        <position position="30"/>
    </location>
</feature>
<proteinExistence type="predicted"/>
<sequence>MMVPKGRFELPCPYGHYALNVARLPFRHFG</sequence>